<accession>A0ABN2E5B2</accession>
<evidence type="ECO:0000256" key="3">
    <source>
        <dbReference type="ARBA" id="ARBA00022475"/>
    </source>
</evidence>
<keyword evidence="5" id="KW-0547">Nucleotide-binding</keyword>
<feature type="transmembrane region" description="Helical" evidence="9">
    <location>
        <begin position="226"/>
        <end position="246"/>
    </location>
</feature>
<evidence type="ECO:0000259" key="10">
    <source>
        <dbReference type="PROSITE" id="PS50893"/>
    </source>
</evidence>
<feature type="transmembrane region" description="Helical" evidence="9">
    <location>
        <begin position="132"/>
        <end position="151"/>
    </location>
</feature>
<keyword evidence="2" id="KW-0813">Transport</keyword>
<proteinExistence type="predicted"/>
<dbReference type="CDD" id="cd06581">
    <property type="entry name" value="TM_PBP1_LivM_like"/>
    <property type="match status" value="1"/>
</dbReference>
<gene>
    <name evidence="11" type="ORF">GCM10009804_57970</name>
</gene>
<evidence type="ECO:0000256" key="8">
    <source>
        <dbReference type="ARBA" id="ARBA00023136"/>
    </source>
</evidence>
<keyword evidence="6 11" id="KW-0067">ATP-binding</keyword>
<keyword evidence="12" id="KW-1185">Reference proteome</keyword>
<dbReference type="Proteomes" id="UP001501705">
    <property type="component" value="Unassembled WGS sequence"/>
</dbReference>
<evidence type="ECO:0000256" key="5">
    <source>
        <dbReference type="ARBA" id="ARBA00022741"/>
    </source>
</evidence>
<feature type="transmembrane region" description="Helical" evidence="9">
    <location>
        <begin position="80"/>
        <end position="99"/>
    </location>
</feature>
<feature type="transmembrane region" description="Helical" evidence="9">
    <location>
        <begin position="105"/>
        <end position="125"/>
    </location>
</feature>
<name>A0ABN2E5B2_9ACTN</name>
<dbReference type="InterPro" id="IPR001851">
    <property type="entry name" value="ABC_transp_permease"/>
</dbReference>
<evidence type="ECO:0000313" key="12">
    <source>
        <dbReference type="Proteomes" id="UP001501705"/>
    </source>
</evidence>
<dbReference type="Gene3D" id="3.40.50.300">
    <property type="entry name" value="P-loop containing nucleotide triphosphate hydrolases"/>
    <property type="match status" value="1"/>
</dbReference>
<dbReference type="InterPro" id="IPR003439">
    <property type="entry name" value="ABC_transporter-like_ATP-bd"/>
</dbReference>
<dbReference type="InterPro" id="IPR043428">
    <property type="entry name" value="LivM-like"/>
</dbReference>
<dbReference type="SUPFAM" id="SSF52540">
    <property type="entry name" value="P-loop containing nucleoside triphosphate hydrolases"/>
    <property type="match status" value="1"/>
</dbReference>
<reference evidence="11 12" key="1">
    <citation type="journal article" date="2019" name="Int. J. Syst. Evol. Microbiol.">
        <title>The Global Catalogue of Microorganisms (GCM) 10K type strain sequencing project: providing services to taxonomists for standard genome sequencing and annotation.</title>
        <authorList>
            <consortium name="The Broad Institute Genomics Platform"/>
            <consortium name="The Broad Institute Genome Sequencing Center for Infectious Disease"/>
            <person name="Wu L."/>
            <person name="Ma J."/>
        </authorList>
    </citation>
    <scope>NUCLEOTIDE SEQUENCE [LARGE SCALE GENOMIC DNA]</scope>
    <source>
        <strain evidence="11 12">JCM 15572</strain>
    </source>
</reference>
<organism evidence="11 12">
    <name type="scientific">Kribbella hippodromi</name>
    <dbReference type="NCBI Taxonomy" id="434347"/>
    <lineage>
        <taxon>Bacteria</taxon>
        <taxon>Bacillati</taxon>
        <taxon>Actinomycetota</taxon>
        <taxon>Actinomycetes</taxon>
        <taxon>Propionibacteriales</taxon>
        <taxon>Kribbellaceae</taxon>
        <taxon>Kribbella</taxon>
    </lineage>
</organism>
<feature type="transmembrane region" description="Helical" evidence="9">
    <location>
        <begin position="48"/>
        <end position="68"/>
    </location>
</feature>
<comment type="caution">
    <text evidence="11">The sequence shown here is derived from an EMBL/GenBank/DDBJ whole genome shotgun (WGS) entry which is preliminary data.</text>
</comment>
<dbReference type="InterPro" id="IPR027417">
    <property type="entry name" value="P-loop_NTPase"/>
</dbReference>
<keyword evidence="4 9" id="KW-0812">Transmembrane</keyword>
<evidence type="ECO:0000256" key="6">
    <source>
        <dbReference type="ARBA" id="ARBA00022840"/>
    </source>
</evidence>
<keyword evidence="7 9" id="KW-1133">Transmembrane helix</keyword>
<dbReference type="SMART" id="SM00382">
    <property type="entry name" value="AAA"/>
    <property type="match status" value="1"/>
</dbReference>
<dbReference type="CDD" id="cd03219">
    <property type="entry name" value="ABC_Mj1267_LivG_branched"/>
    <property type="match status" value="1"/>
</dbReference>
<dbReference type="EMBL" id="BAAAPH010000022">
    <property type="protein sequence ID" value="GAA1593882.1"/>
    <property type="molecule type" value="Genomic_DNA"/>
</dbReference>
<dbReference type="Pfam" id="PF00005">
    <property type="entry name" value="ABC_tran"/>
    <property type="match status" value="1"/>
</dbReference>
<dbReference type="RefSeq" id="WP_344238401.1">
    <property type="nucleotide sequence ID" value="NZ_BAAAPH010000022.1"/>
</dbReference>
<dbReference type="PANTHER" id="PTHR45772">
    <property type="entry name" value="CONSERVED COMPONENT OF ABC TRANSPORTER FOR NATURAL AMINO ACIDS-RELATED"/>
    <property type="match status" value="1"/>
</dbReference>
<feature type="transmembrane region" description="Helical" evidence="9">
    <location>
        <begin position="24"/>
        <end position="42"/>
    </location>
</feature>
<sequence>MSADSAVVRPPVTSSGLFAKVSRFRGLLMLALGLLVLLGPYLGMSGYLARTVMLVGILSLLTSGLNIVLGYAGELAVNQVFLYAVGAYVTAYLGTAHGITDVPLIFGIVILAALVIGLVTGIPGLRLGGWSLAMVAFFMVIILPSVVQVLSKYTGGPLGLSTPLPTLFGRDLGDRGVYVLIVATVIIWFALARNLILSAHGNAFLVLRQSPILAESLGISVFRLKLIVYVISAVPCALGGALFAWLDGFIAPDTFTFAMALSVLAASMFGGATSIYGALVGAFLLQYGQQQLTVFAQLELVIYGVFLLAAALVFRNGLTGLFRTLVARARHRGWLPTAPALRAAEQPPTTGLEPIEGRPLSCRDIGKNFGGNQALTGVSIDAAPGRITALIGPNGSGKTTLLNLMCGFYTPSAGSITLGDTTISGLKPFKVARAGVARTFQTPMVARGMTTREFVASGRYSQQKVSMLATVLRLPSFRRGVRADDSEALALLELMGIAQTAGTEVSELPLGTRRLAEVARALAARPQLFLFDEVASGLDPADLDSLERAIRAIRDAGGTVVLVEHNFPLVLKVSDTIHVLSRGELIATGTPEEIQRDARVLEEYTGSSGAETVAGLEADLEVAGTDNEGGR</sequence>
<feature type="transmembrane region" description="Helical" evidence="9">
    <location>
        <begin position="258"/>
        <end position="285"/>
    </location>
</feature>
<feature type="domain" description="ABC transporter" evidence="10">
    <location>
        <begin position="360"/>
        <end position="607"/>
    </location>
</feature>
<keyword evidence="3" id="KW-1003">Cell membrane</keyword>
<comment type="subcellular location">
    <subcellularLocation>
        <location evidence="1">Cell membrane</location>
        <topology evidence="1">Multi-pass membrane protein</topology>
    </subcellularLocation>
</comment>
<dbReference type="PROSITE" id="PS50893">
    <property type="entry name" value="ABC_TRANSPORTER_2"/>
    <property type="match status" value="1"/>
</dbReference>
<evidence type="ECO:0000256" key="9">
    <source>
        <dbReference type="SAM" id="Phobius"/>
    </source>
</evidence>
<feature type="transmembrane region" description="Helical" evidence="9">
    <location>
        <begin position="292"/>
        <end position="314"/>
    </location>
</feature>
<dbReference type="InterPro" id="IPR003593">
    <property type="entry name" value="AAA+_ATPase"/>
</dbReference>
<evidence type="ECO:0000256" key="4">
    <source>
        <dbReference type="ARBA" id="ARBA00022692"/>
    </source>
</evidence>
<feature type="transmembrane region" description="Helical" evidence="9">
    <location>
        <begin position="177"/>
        <end position="205"/>
    </location>
</feature>
<evidence type="ECO:0000256" key="1">
    <source>
        <dbReference type="ARBA" id="ARBA00004651"/>
    </source>
</evidence>
<dbReference type="GO" id="GO:0005524">
    <property type="term" value="F:ATP binding"/>
    <property type="evidence" value="ECO:0007669"/>
    <property type="project" value="UniProtKB-KW"/>
</dbReference>
<protein>
    <submittedName>
        <fullName evidence="11">Branched-chain amino acid ABC transporter ATP-binding protein/permease</fullName>
    </submittedName>
</protein>
<evidence type="ECO:0000256" key="2">
    <source>
        <dbReference type="ARBA" id="ARBA00022448"/>
    </source>
</evidence>
<dbReference type="Pfam" id="PF02653">
    <property type="entry name" value="BPD_transp_2"/>
    <property type="match status" value="1"/>
</dbReference>
<keyword evidence="8 9" id="KW-0472">Membrane</keyword>
<dbReference type="PANTHER" id="PTHR45772:SF4">
    <property type="entry name" value="ABC TRANSPORTER ATP-BINDING PROTEIN"/>
    <property type="match status" value="1"/>
</dbReference>
<evidence type="ECO:0000313" key="11">
    <source>
        <dbReference type="EMBL" id="GAA1593882.1"/>
    </source>
</evidence>
<evidence type="ECO:0000256" key="7">
    <source>
        <dbReference type="ARBA" id="ARBA00022989"/>
    </source>
</evidence>
<dbReference type="InterPro" id="IPR051120">
    <property type="entry name" value="ABC_AA/LPS_Transport"/>
</dbReference>